<dbReference type="eggNOG" id="COG1653">
    <property type="taxonomic scope" value="Bacteria"/>
</dbReference>
<keyword evidence="4 7" id="KW-0732">Signal</keyword>
<dbReference type="EMBL" id="CP003532">
    <property type="protein sequence ID" value="AFK05830.1"/>
    <property type="molecule type" value="Genomic_DNA"/>
</dbReference>
<sequence length="418" mass="45943" precursor="true">MKRGVVLLTVLCLLFAGATALGSSANELVVYHWWTAGGEKEAIDALFEVFIDEHPEYSIVQNPVAGGGGGILRAQIKTMIMAGNPPDTFQITYGHGMISSFVSVLQPIDDLIKGYNIPEDVYEWGRVDGVMYGVPLNLMQNNCLWYNVDLVEELGIEMPIKSLDEFLGVCARVKAEGYVPLAVGAGMGQQFWLGTLFEAVNSALSGGGADFFVDYYAGKTTPSESEVFIETLKVLRTLIVNGFVNDDWSALTWDQASDLMATGKAVFYVMGDWAKGHFTSMNMVPNVDFGYQPFPGTDHVFIGHADCFVLPIGVDRKIAKDWIQFLTTVKAANTFCPIKGAAPFVLDAPLDVYDDITKEILGYFRDDGVAKVLSQFGAPPESYLDVFGTAFSEYFNSPEINENTLGNFDYAYEEVFLF</sequence>
<dbReference type="GeneID" id="87105949"/>
<dbReference type="PANTHER" id="PTHR43649">
    <property type="entry name" value="ARABINOSE-BINDING PROTEIN-RELATED"/>
    <property type="match status" value="1"/>
</dbReference>
<keyword evidence="3" id="KW-0813">Transport</keyword>
<evidence type="ECO:0000256" key="3">
    <source>
        <dbReference type="ARBA" id="ARBA00022448"/>
    </source>
</evidence>
<feature type="chain" id="PRO_5003657559" description="Probable sugar-binding periplasmic protein" evidence="7">
    <location>
        <begin position="26"/>
        <end position="418"/>
    </location>
</feature>
<evidence type="ECO:0000256" key="2">
    <source>
        <dbReference type="ARBA" id="ARBA00008520"/>
    </source>
</evidence>
<evidence type="ECO:0000256" key="4">
    <source>
        <dbReference type="ARBA" id="ARBA00022729"/>
    </source>
</evidence>
<dbReference type="AlphaFoldDB" id="I2F1M7"/>
<dbReference type="Gene3D" id="3.40.190.10">
    <property type="entry name" value="Periplasmic binding protein-like II"/>
    <property type="match status" value="2"/>
</dbReference>
<name>I2F1M7_9BACT</name>
<comment type="similarity">
    <text evidence="2">Belongs to the bacterial solute-binding protein 1 family.</text>
</comment>
<dbReference type="KEGG" id="mpg:Theba_0079"/>
<evidence type="ECO:0000313" key="9">
    <source>
        <dbReference type="Proteomes" id="UP000002881"/>
    </source>
</evidence>
<keyword evidence="8" id="KW-0762">Sugar transport</keyword>
<dbReference type="PANTHER" id="PTHR43649:SF28">
    <property type="entry name" value="BINDING PROTEIN COMPONENT OF ABC SUGAR TRANSPORTER-RELATED"/>
    <property type="match status" value="1"/>
</dbReference>
<organism evidence="8 9">
    <name type="scientific">Mesotoga prima MesG1.Ag.4.2</name>
    <dbReference type="NCBI Taxonomy" id="660470"/>
    <lineage>
        <taxon>Bacteria</taxon>
        <taxon>Thermotogati</taxon>
        <taxon>Thermotogota</taxon>
        <taxon>Thermotogae</taxon>
        <taxon>Kosmotogales</taxon>
        <taxon>Kosmotogaceae</taxon>
        <taxon>Mesotoga</taxon>
    </lineage>
</organism>
<dbReference type="HOGENOM" id="CLU_031285_15_1_0"/>
<evidence type="ECO:0000313" key="8">
    <source>
        <dbReference type="EMBL" id="AFK05830.1"/>
    </source>
</evidence>
<protein>
    <recommendedName>
        <fullName evidence="6">Probable sugar-binding periplasmic protein</fullName>
    </recommendedName>
</protein>
<evidence type="ECO:0000256" key="5">
    <source>
        <dbReference type="ARBA" id="ARBA00049629"/>
    </source>
</evidence>
<evidence type="ECO:0000256" key="6">
    <source>
        <dbReference type="ARBA" id="ARBA00049753"/>
    </source>
</evidence>
<comment type="function">
    <text evidence="5">Part of a binding-protein-dependent transport system for a sugar.</text>
</comment>
<reference evidence="8 9" key="1">
    <citation type="journal article" date="2012" name="Genome Biol. Evol.">
        <title>Genome Sequence of the Mesophilic Thermotogales Bacterium Mesotoga prima MesG1.Ag.4.2 Reveals the Largest Thermotogales Genome To Date.</title>
        <authorList>
            <person name="Zhaxybayeva O."/>
            <person name="Swithers K.S."/>
            <person name="Foght J."/>
            <person name="Green A.G."/>
            <person name="Bruce D."/>
            <person name="Detter C."/>
            <person name="Han S."/>
            <person name="Teshima H."/>
            <person name="Han J."/>
            <person name="Woyke T."/>
            <person name="Pitluck S."/>
            <person name="Nolan M."/>
            <person name="Ivanova N."/>
            <person name="Pati A."/>
            <person name="Land M.L."/>
            <person name="Dlutek M."/>
            <person name="Doolittle W.F."/>
            <person name="Noll K.M."/>
            <person name="Nesbo C.L."/>
        </authorList>
    </citation>
    <scope>NUCLEOTIDE SEQUENCE [LARGE SCALE GENOMIC DNA]</scope>
    <source>
        <strain evidence="9">mesG1.Ag.4.2</strain>
    </source>
</reference>
<accession>I2F1M7</accession>
<dbReference type="SUPFAM" id="SSF53850">
    <property type="entry name" value="Periplasmic binding protein-like II"/>
    <property type="match status" value="1"/>
</dbReference>
<dbReference type="GO" id="GO:0030313">
    <property type="term" value="C:cell envelope"/>
    <property type="evidence" value="ECO:0007669"/>
    <property type="project" value="UniProtKB-SubCell"/>
</dbReference>
<proteinExistence type="inferred from homology"/>
<dbReference type="STRING" id="660470.Theba_0079"/>
<dbReference type="InterPro" id="IPR050490">
    <property type="entry name" value="Bact_solute-bd_prot1"/>
</dbReference>
<keyword evidence="9" id="KW-1185">Reference proteome</keyword>
<dbReference type="InterPro" id="IPR006059">
    <property type="entry name" value="SBP"/>
</dbReference>
<dbReference type="RefSeq" id="WP_014730003.1">
    <property type="nucleotide sequence ID" value="NC_017934.1"/>
</dbReference>
<comment type="subcellular location">
    <subcellularLocation>
        <location evidence="1">Cell envelope</location>
    </subcellularLocation>
</comment>
<evidence type="ECO:0000256" key="7">
    <source>
        <dbReference type="SAM" id="SignalP"/>
    </source>
</evidence>
<dbReference type="Proteomes" id="UP000002881">
    <property type="component" value="Chromosome"/>
</dbReference>
<dbReference type="Pfam" id="PF01547">
    <property type="entry name" value="SBP_bac_1"/>
    <property type="match status" value="1"/>
</dbReference>
<gene>
    <name evidence="8" type="ORF">Theba_0079</name>
</gene>
<feature type="signal peptide" evidence="7">
    <location>
        <begin position="1"/>
        <end position="25"/>
    </location>
</feature>
<evidence type="ECO:0000256" key="1">
    <source>
        <dbReference type="ARBA" id="ARBA00004196"/>
    </source>
</evidence>